<dbReference type="AlphaFoldDB" id="A0A9Q3W4Y7"/>
<dbReference type="RefSeq" id="WP_080531046.1">
    <property type="nucleotide sequence ID" value="NZ_CP012331.1"/>
</dbReference>
<organism evidence="4 5">
    <name type="scientific">Alloalcanivorax xenomutans</name>
    <dbReference type="NCBI Taxonomy" id="1094342"/>
    <lineage>
        <taxon>Bacteria</taxon>
        <taxon>Pseudomonadati</taxon>
        <taxon>Pseudomonadota</taxon>
        <taxon>Gammaproteobacteria</taxon>
        <taxon>Oceanospirillales</taxon>
        <taxon>Alcanivoracaceae</taxon>
        <taxon>Alloalcanivorax</taxon>
    </lineage>
</organism>
<comment type="caution">
    <text evidence="4">The sequence shown here is derived from an EMBL/GenBank/DDBJ whole genome shotgun (WGS) entry which is preliminary data.</text>
</comment>
<feature type="chain" id="PRO_5040391696" description="Lipoprotein" evidence="3">
    <location>
        <begin position="25"/>
        <end position="271"/>
    </location>
</feature>
<dbReference type="InterPro" id="IPR046516">
    <property type="entry name" value="DUF6694"/>
</dbReference>
<keyword evidence="1" id="KW-0175">Coiled coil</keyword>
<feature type="coiled-coil region" evidence="1">
    <location>
        <begin position="93"/>
        <end position="139"/>
    </location>
</feature>
<name>A0A9Q3W4Y7_9GAMM</name>
<accession>A0A9Q3W4Y7</accession>
<reference evidence="4" key="1">
    <citation type="submission" date="2022-01" db="EMBL/GenBank/DDBJ databases">
        <authorList>
            <person name="Karlyshev A.V."/>
            <person name="Jaspars M."/>
        </authorList>
    </citation>
    <scope>NUCLEOTIDE SEQUENCE</scope>
    <source>
        <strain evidence="4">AGSA3-2</strain>
    </source>
</reference>
<evidence type="ECO:0000256" key="2">
    <source>
        <dbReference type="SAM" id="MobiDB-lite"/>
    </source>
</evidence>
<keyword evidence="5" id="KW-1185">Reference proteome</keyword>
<dbReference type="PROSITE" id="PS51257">
    <property type="entry name" value="PROKAR_LIPOPROTEIN"/>
    <property type="match status" value="1"/>
</dbReference>
<dbReference type="KEGG" id="axe:P40_12155"/>
<gene>
    <name evidence="4" type="ORF">LZG35_08715</name>
</gene>
<keyword evidence="3" id="KW-0732">Signal</keyword>
<proteinExistence type="predicted"/>
<dbReference type="EMBL" id="JAJVKT010000008">
    <property type="protein sequence ID" value="MCE7508716.1"/>
    <property type="molecule type" value="Genomic_DNA"/>
</dbReference>
<feature type="region of interest" description="Disordered" evidence="2">
    <location>
        <begin position="243"/>
        <end position="271"/>
    </location>
</feature>
<dbReference type="Pfam" id="PF20404">
    <property type="entry name" value="DUF6694"/>
    <property type="match status" value="1"/>
</dbReference>
<protein>
    <recommendedName>
        <fullName evidence="6">Lipoprotein</fullName>
    </recommendedName>
</protein>
<sequence>MKGISRCRGALLVAVATVALTACSEPTIDGGSEQTLQTSIARVRDGLPPEQADRFEQALQVIVSDKTNFAASVEGDPDDVQEILRLALNGKTAKAVIAQADRIQQAREQARRDKAEEEIKALEAEKAKADRERAALSRFQVASANFFMKDRKMFGKEPVIELSVVNGTDKPVSRAHFQGRFISPDRSVPWFEDDFSYEIPGGLEPGEKATWSLSPSRFGPWGDPDVPEDAQFSVAVVGLDGAEGEPLFDDHEFSDTAGQRLSELKEQYRTE</sequence>
<feature type="compositionally biased region" description="Basic and acidic residues" evidence="2">
    <location>
        <begin position="262"/>
        <end position="271"/>
    </location>
</feature>
<feature type="signal peptide" evidence="3">
    <location>
        <begin position="1"/>
        <end position="24"/>
    </location>
</feature>
<dbReference type="Proteomes" id="UP001107961">
    <property type="component" value="Unassembled WGS sequence"/>
</dbReference>
<evidence type="ECO:0000313" key="5">
    <source>
        <dbReference type="Proteomes" id="UP001107961"/>
    </source>
</evidence>
<evidence type="ECO:0008006" key="6">
    <source>
        <dbReference type="Google" id="ProtNLM"/>
    </source>
</evidence>
<evidence type="ECO:0000256" key="3">
    <source>
        <dbReference type="SAM" id="SignalP"/>
    </source>
</evidence>
<evidence type="ECO:0000313" key="4">
    <source>
        <dbReference type="EMBL" id="MCE7508716.1"/>
    </source>
</evidence>
<evidence type="ECO:0000256" key="1">
    <source>
        <dbReference type="SAM" id="Coils"/>
    </source>
</evidence>